<dbReference type="Pfam" id="PF13650">
    <property type="entry name" value="Asp_protease_2"/>
    <property type="match status" value="1"/>
</dbReference>
<organism evidence="3 4">
    <name type="scientific">Sphingopyxis fribergensis</name>
    <dbReference type="NCBI Taxonomy" id="1515612"/>
    <lineage>
        <taxon>Bacteria</taxon>
        <taxon>Pseudomonadati</taxon>
        <taxon>Pseudomonadota</taxon>
        <taxon>Alphaproteobacteria</taxon>
        <taxon>Sphingomonadales</taxon>
        <taxon>Sphingomonadaceae</taxon>
        <taxon>Sphingopyxis</taxon>
    </lineage>
</organism>
<dbReference type="Proteomes" id="UP000030907">
    <property type="component" value="Plasmid pSfKp5.2"/>
</dbReference>
<dbReference type="SUPFAM" id="SSF50630">
    <property type="entry name" value="Acid proteases"/>
    <property type="match status" value="1"/>
</dbReference>
<evidence type="ECO:0000313" key="4">
    <source>
        <dbReference type="Proteomes" id="UP000030907"/>
    </source>
</evidence>
<sequence length="507" mass="53145">MATRSFAILSPAVYPVRVSPKRLRLPSPIRLRPYLAHGFDSDRDMASTGDGSVNALTIQSWRPVSIGAIRIAPPNKCGEVARCCLNGFKMEMEGDGDVMKAGTGVSAIVRRTMMKSLLGFGTVSAMSSARLLLAAPGSLSSWNFGAMSPQWQTIEIANGDTLLVPALVAGTHATAILDSGSGASIISTSFAARIGLSSDEQRTISGLSGKAPVRLVRNVEVSFGGVVRRLPFVVAADLGAASAAFGRSIDVILGEDMLRGNCIALDFANSRLALAKTGSFTGGADWAPSALGRGAKRELFISASIEGRTPVPLMFDLGNSTALMLSSAYLEAQGILQGRRTSTAAYGGVEGVRLAKILTVRDLTIGAAGVFALPALGIANWLSVDTVGNIGLPLIAQFDVMLDVTAGFVWFRRPPSQHRLPMLKDRSGLGLAGSADALTVVHVALSSPASAAGWVAGERIVAINGHPVDPSYTRGSLWAWRFDAAGTVVKLELAEGSMRELTLADYY</sequence>
<dbReference type="Gene3D" id="2.40.70.10">
    <property type="entry name" value="Acid Proteases"/>
    <property type="match status" value="2"/>
</dbReference>
<dbReference type="InterPro" id="IPR036034">
    <property type="entry name" value="PDZ_sf"/>
</dbReference>
<keyword evidence="3" id="KW-0614">Plasmid</keyword>
<protein>
    <recommendedName>
        <fullName evidence="2">Peptidase A2 domain-containing protein</fullName>
    </recommendedName>
</protein>
<feature type="domain" description="Peptidase A2" evidence="2">
    <location>
        <begin position="173"/>
        <end position="249"/>
    </location>
</feature>
<dbReference type="GO" id="GO:0006508">
    <property type="term" value="P:proteolysis"/>
    <property type="evidence" value="ECO:0007669"/>
    <property type="project" value="InterPro"/>
</dbReference>
<dbReference type="AlphaFoldDB" id="A0A0A7PNV7"/>
<proteinExistence type="predicted"/>
<dbReference type="HOGENOM" id="CLU_537354_0_0_5"/>
<evidence type="ECO:0000313" key="3">
    <source>
        <dbReference type="EMBL" id="AJA11771.1"/>
    </source>
</evidence>
<dbReference type="KEGG" id="sphk:SKP52_24670"/>
<accession>A0A0A7PNV7</accession>
<dbReference type="EMBL" id="CP009123">
    <property type="protein sequence ID" value="AJA11771.1"/>
    <property type="molecule type" value="Genomic_DNA"/>
</dbReference>
<evidence type="ECO:0000259" key="2">
    <source>
        <dbReference type="PROSITE" id="PS50175"/>
    </source>
</evidence>
<reference evidence="3 4" key="1">
    <citation type="journal article" date="2015" name="Int. J. Syst. Evol. Microbiol.">
        <title>Description of Sphingopyxis fribergensis sp. nov. - a soil bacterium with the ability to degrade styrene and phenylacetic acid.</title>
        <authorList>
            <person name="Oelschlagel M."/>
            <person name="Ruckert C."/>
            <person name="Kalinowski J."/>
            <person name="Schmidt G."/>
            <person name="Schlomann M."/>
            <person name="Tischler D."/>
        </authorList>
    </citation>
    <scope>NUCLEOTIDE SEQUENCE [LARGE SCALE GENOMIC DNA]</scope>
    <source>
        <strain evidence="3 4">Kp5.2</strain>
        <plasmid evidence="3">pSfKp5.2</plasmid>
    </source>
</reference>
<keyword evidence="1" id="KW-0378">Hydrolase</keyword>
<dbReference type="SUPFAM" id="SSF50156">
    <property type="entry name" value="PDZ domain-like"/>
    <property type="match status" value="1"/>
</dbReference>
<gene>
    <name evidence="3" type="ORF">SKP52_24670</name>
</gene>
<dbReference type="GO" id="GO:0004190">
    <property type="term" value="F:aspartic-type endopeptidase activity"/>
    <property type="evidence" value="ECO:0007669"/>
    <property type="project" value="InterPro"/>
</dbReference>
<geneLocation type="plasmid" evidence="3 4">
    <name>pSfKp5.2</name>
</geneLocation>
<evidence type="ECO:0000256" key="1">
    <source>
        <dbReference type="ARBA" id="ARBA00022801"/>
    </source>
</evidence>
<dbReference type="PROSITE" id="PS50175">
    <property type="entry name" value="ASP_PROT_RETROV"/>
    <property type="match status" value="1"/>
</dbReference>
<keyword evidence="4" id="KW-1185">Reference proteome</keyword>
<name>A0A0A7PNV7_9SPHN</name>
<dbReference type="InterPro" id="IPR021109">
    <property type="entry name" value="Peptidase_aspartic_dom_sf"/>
</dbReference>
<dbReference type="Gene3D" id="2.30.42.10">
    <property type="match status" value="1"/>
</dbReference>
<dbReference type="InterPro" id="IPR001995">
    <property type="entry name" value="Peptidase_A2_cat"/>
</dbReference>